<evidence type="ECO:0000256" key="2">
    <source>
        <dbReference type="ARBA" id="ARBA00022692"/>
    </source>
</evidence>
<dbReference type="GO" id="GO:0016740">
    <property type="term" value="F:transferase activity"/>
    <property type="evidence" value="ECO:0007669"/>
    <property type="project" value="UniProtKB-ARBA"/>
</dbReference>
<dbReference type="GO" id="GO:0012505">
    <property type="term" value="C:endomembrane system"/>
    <property type="evidence" value="ECO:0007669"/>
    <property type="project" value="UniProtKB-SubCell"/>
</dbReference>
<dbReference type="RefSeq" id="WP_005303876.1">
    <property type="nucleotide sequence ID" value="NZ_AP019193.1"/>
</dbReference>
<dbReference type="Gene3D" id="1.20.120.1630">
    <property type="match status" value="1"/>
</dbReference>
<comment type="subcellular location">
    <subcellularLocation>
        <location evidence="1">Endomembrane system</location>
        <topology evidence="1">Multi-pass membrane protein</topology>
    </subcellularLocation>
</comment>
<name>A0AAD3U8G0_AERHY</name>
<dbReference type="PANTHER" id="PTHR12714:SF9">
    <property type="entry name" value="PROTEIN-S-ISOPRENYLCYSTEINE O-METHYLTRANSFERASE"/>
    <property type="match status" value="1"/>
</dbReference>
<dbReference type="Proteomes" id="UP000859505">
    <property type="component" value="Unassembled WGS sequence"/>
</dbReference>
<feature type="transmembrane region" description="Helical" evidence="5">
    <location>
        <begin position="6"/>
        <end position="29"/>
    </location>
</feature>
<dbReference type="Pfam" id="PF04191">
    <property type="entry name" value="PEMT"/>
    <property type="match status" value="1"/>
</dbReference>
<accession>A0AAD3U8G0</accession>
<feature type="transmembrane region" description="Helical" evidence="5">
    <location>
        <begin position="103"/>
        <end position="125"/>
    </location>
</feature>
<proteinExistence type="predicted"/>
<dbReference type="AlphaFoldDB" id="A0AAD3U8G0"/>
<reference evidence="6" key="1">
    <citation type="journal article" date="2018" name="Genome Biol.">
        <title>SKESA: strategic k-mer extension for scrupulous assemblies.</title>
        <authorList>
            <person name="Souvorov A."/>
            <person name="Agarwala R."/>
            <person name="Lipman D.J."/>
        </authorList>
    </citation>
    <scope>NUCLEOTIDE SEQUENCE</scope>
    <source>
        <strain evidence="6">OLC2673_Aeromonas</strain>
    </source>
</reference>
<keyword evidence="3 5" id="KW-1133">Transmembrane helix</keyword>
<reference evidence="6" key="2">
    <citation type="submission" date="2020-01" db="EMBL/GenBank/DDBJ databases">
        <authorList>
            <consortium name="NCBI Pathogen Detection Project"/>
        </authorList>
    </citation>
    <scope>NUCLEOTIDE SEQUENCE</scope>
    <source>
        <strain evidence="6">OLC2673_Aeromonas</strain>
    </source>
</reference>
<protein>
    <submittedName>
        <fullName evidence="6">Isoprenylcysteine carboxylmethyltransferase family protein</fullName>
    </submittedName>
</protein>
<dbReference type="EMBL" id="DACTUL010000004">
    <property type="protein sequence ID" value="HAT6343155.1"/>
    <property type="molecule type" value="Genomic_DNA"/>
</dbReference>
<evidence type="ECO:0000256" key="4">
    <source>
        <dbReference type="ARBA" id="ARBA00023136"/>
    </source>
</evidence>
<dbReference type="PANTHER" id="PTHR12714">
    <property type="entry name" value="PROTEIN-S ISOPRENYLCYSTEINE O-METHYLTRANSFERASE"/>
    <property type="match status" value="1"/>
</dbReference>
<dbReference type="InterPro" id="IPR007318">
    <property type="entry name" value="Phopholipid_MeTrfase"/>
</dbReference>
<feature type="transmembrane region" description="Helical" evidence="5">
    <location>
        <begin position="146"/>
        <end position="176"/>
    </location>
</feature>
<feature type="transmembrane region" description="Helical" evidence="5">
    <location>
        <begin position="41"/>
        <end position="64"/>
    </location>
</feature>
<evidence type="ECO:0000256" key="5">
    <source>
        <dbReference type="SAM" id="Phobius"/>
    </source>
</evidence>
<evidence type="ECO:0000313" key="7">
    <source>
        <dbReference type="Proteomes" id="UP000859505"/>
    </source>
</evidence>
<keyword evidence="2 5" id="KW-0812">Transmembrane</keyword>
<evidence type="ECO:0000256" key="3">
    <source>
        <dbReference type="ARBA" id="ARBA00022989"/>
    </source>
</evidence>
<keyword evidence="4 5" id="KW-0472">Membrane</keyword>
<gene>
    <name evidence="6" type="ORF">JAJ28_000847</name>
</gene>
<evidence type="ECO:0000313" key="6">
    <source>
        <dbReference type="EMBL" id="HAT6343155.1"/>
    </source>
</evidence>
<sequence length="213" mass="24828">MSNDFSSYGLWSLVVLNSVVFIMFIFSFFKPKSARDWRTFGSISAFIIALFTEMYGFPLTIYFLSGWLQKKYPEVDLLSHNSGHLWYTFIGGNGDPHFNILHILSYFVIGAGFYLLSSAWHVLFFSQKMNKLAITGPYSKIRHPQYVAFAMIMFGFLLQWPTILTLLMFPILLIMYKHLALTEEREVRSIFGKAYDDYANKTPRFIPSWKVRS</sequence>
<organism evidence="6 7">
    <name type="scientific">Aeromonas hydrophila</name>
    <dbReference type="NCBI Taxonomy" id="644"/>
    <lineage>
        <taxon>Bacteria</taxon>
        <taxon>Pseudomonadati</taxon>
        <taxon>Pseudomonadota</taxon>
        <taxon>Gammaproteobacteria</taxon>
        <taxon>Aeromonadales</taxon>
        <taxon>Aeromonadaceae</taxon>
        <taxon>Aeromonas</taxon>
    </lineage>
</organism>
<comment type="caution">
    <text evidence="6">The sequence shown here is derived from an EMBL/GenBank/DDBJ whole genome shotgun (WGS) entry which is preliminary data.</text>
</comment>
<evidence type="ECO:0000256" key="1">
    <source>
        <dbReference type="ARBA" id="ARBA00004127"/>
    </source>
</evidence>